<evidence type="ECO:0000259" key="6">
    <source>
        <dbReference type="PROSITE" id="PS50102"/>
    </source>
</evidence>
<accession>A0A2T9YC14</accession>
<comment type="subcellular location">
    <subcellularLocation>
        <location evidence="1">Nucleus</location>
        <location evidence="1">Nucleolus</location>
    </subcellularLocation>
</comment>
<dbReference type="CDD" id="cd12307">
    <property type="entry name" value="RRM_NIFK_like"/>
    <property type="match status" value="1"/>
</dbReference>
<dbReference type="STRING" id="133385.A0A2T9YC14"/>
<dbReference type="PROSITE" id="PS50102">
    <property type="entry name" value="RRM"/>
    <property type="match status" value="1"/>
</dbReference>
<dbReference type="InterPro" id="IPR035979">
    <property type="entry name" value="RBD_domain_sf"/>
</dbReference>
<dbReference type="Gene3D" id="3.30.70.330">
    <property type="match status" value="1"/>
</dbReference>
<sequence>MPATTKQALKGKKAQETTKDKKVQETTKQVSKDKKVPETTKQVPKNKKVPETTKQAPKDKKVPEPTKQVSKDKKVPETTKQVLKNKKVPETTKQAPKDKKVPEPTNQVSKDKKVSETIKDKTPETTNQVSKDKKVPETKNQVSKDKKVPEPTKKVLKTKKRARKATDPVERKEASDTDSTLLDATSIEDESDYSQDESNETNPLPVPKIPKLVHPKPSKTTQKGGAQESRVVYLGRIPHGFYEPQIRGYFSQFGTILNLRLSRNKRTGKSKHYAFIEFEELDVAKIAAETMHNYLLYNRLLKCSIMPSIQLHPKLFKAANKNFKPVNFMKINAAHHNSPKSLKPQTTINNAAKRARRSESKRNLKLVAAGIDYSL</sequence>
<evidence type="ECO:0000256" key="3">
    <source>
        <dbReference type="ARBA" id="ARBA00023242"/>
    </source>
</evidence>
<dbReference type="InterPro" id="IPR000504">
    <property type="entry name" value="RRM_dom"/>
</dbReference>
<evidence type="ECO:0000256" key="1">
    <source>
        <dbReference type="ARBA" id="ARBA00004604"/>
    </source>
</evidence>
<feature type="compositionally biased region" description="Basic and acidic residues" evidence="5">
    <location>
        <begin position="13"/>
        <end position="38"/>
    </location>
</feature>
<evidence type="ECO:0000256" key="2">
    <source>
        <dbReference type="ARBA" id="ARBA00022884"/>
    </source>
</evidence>
<comment type="caution">
    <text evidence="7">The sequence shown here is derived from an EMBL/GenBank/DDBJ whole genome shotgun (WGS) entry which is preliminary data.</text>
</comment>
<feature type="compositionally biased region" description="Basic and acidic residues" evidence="5">
    <location>
        <begin position="164"/>
        <end position="175"/>
    </location>
</feature>
<dbReference type="SUPFAM" id="SSF54928">
    <property type="entry name" value="RNA-binding domain, RBD"/>
    <property type="match status" value="1"/>
</dbReference>
<dbReference type="AlphaFoldDB" id="A0A2T9YC14"/>
<dbReference type="InterPro" id="IPR012677">
    <property type="entry name" value="Nucleotide-bd_a/b_plait_sf"/>
</dbReference>
<feature type="compositionally biased region" description="Basic and acidic residues" evidence="5">
    <location>
        <begin position="109"/>
        <end position="123"/>
    </location>
</feature>
<dbReference type="PANTHER" id="PTHR46754">
    <property type="entry name" value="MKI67 FHA DOMAIN-INTERACTING NUCLEOLAR PHOSPHOPROTEIN"/>
    <property type="match status" value="1"/>
</dbReference>
<dbReference type="GO" id="GO:0005730">
    <property type="term" value="C:nucleolus"/>
    <property type="evidence" value="ECO:0007669"/>
    <property type="project" value="UniProtKB-SubCell"/>
</dbReference>
<feature type="domain" description="RRM" evidence="6">
    <location>
        <begin position="230"/>
        <end position="308"/>
    </location>
</feature>
<dbReference type="Pfam" id="PF00076">
    <property type="entry name" value="RRM_1"/>
    <property type="match status" value="1"/>
</dbReference>
<protein>
    <recommendedName>
        <fullName evidence="6">RRM domain-containing protein</fullName>
    </recommendedName>
</protein>
<feature type="region of interest" description="Disordered" evidence="5">
    <location>
        <begin position="1"/>
        <end position="227"/>
    </location>
</feature>
<dbReference type="Proteomes" id="UP000245383">
    <property type="component" value="Unassembled WGS sequence"/>
</dbReference>
<keyword evidence="2 4" id="KW-0694">RNA-binding</keyword>
<dbReference type="OrthoDB" id="21467at2759"/>
<name>A0A2T9YC14_9FUNG</name>
<organism evidence="7 8">
    <name type="scientific">Smittium simulii</name>
    <dbReference type="NCBI Taxonomy" id="133385"/>
    <lineage>
        <taxon>Eukaryota</taxon>
        <taxon>Fungi</taxon>
        <taxon>Fungi incertae sedis</taxon>
        <taxon>Zoopagomycota</taxon>
        <taxon>Kickxellomycotina</taxon>
        <taxon>Harpellomycetes</taxon>
        <taxon>Harpellales</taxon>
        <taxon>Legeriomycetaceae</taxon>
        <taxon>Smittium</taxon>
    </lineage>
</organism>
<reference evidence="7 8" key="1">
    <citation type="journal article" date="2018" name="MBio">
        <title>Comparative Genomics Reveals the Core Gene Toolbox for the Fungus-Insect Symbiosis.</title>
        <authorList>
            <person name="Wang Y."/>
            <person name="Stata M."/>
            <person name="Wang W."/>
            <person name="Stajich J.E."/>
            <person name="White M.M."/>
            <person name="Moncalvo J.M."/>
        </authorList>
    </citation>
    <scope>NUCLEOTIDE SEQUENCE [LARGE SCALE GENOMIC DNA]</scope>
    <source>
        <strain evidence="7 8">SWE-8-4</strain>
    </source>
</reference>
<proteinExistence type="predicted"/>
<evidence type="ECO:0000313" key="7">
    <source>
        <dbReference type="EMBL" id="PVU89876.1"/>
    </source>
</evidence>
<evidence type="ECO:0000256" key="5">
    <source>
        <dbReference type="SAM" id="MobiDB-lite"/>
    </source>
</evidence>
<feature type="compositionally biased region" description="Basic and acidic residues" evidence="5">
    <location>
        <begin position="87"/>
        <end position="102"/>
    </location>
</feature>
<feature type="compositionally biased region" description="Basic and acidic residues" evidence="5">
    <location>
        <begin position="48"/>
        <end position="77"/>
    </location>
</feature>
<gene>
    <name evidence="7" type="ORF">BB561_005132</name>
</gene>
<keyword evidence="8" id="KW-1185">Reference proteome</keyword>
<dbReference type="SMART" id="SM00360">
    <property type="entry name" value="RRM"/>
    <property type="match status" value="1"/>
</dbReference>
<evidence type="ECO:0000313" key="8">
    <source>
        <dbReference type="Proteomes" id="UP000245383"/>
    </source>
</evidence>
<feature type="compositionally biased region" description="Acidic residues" evidence="5">
    <location>
        <begin position="186"/>
        <end position="199"/>
    </location>
</feature>
<dbReference type="GO" id="GO:0003723">
    <property type="term" value="F:RNA binding"/>
    <property type="evidence" value="ECO:0007669"/>
    <property type="project" value="UniProtKB-UniRule"/>
</dbReference>
<feature type="compositionally biased region" description="Basic and acidic residues" evidence="5">
    <location>
        <begin position="130"/>
        <end position="153"/>
    </location>
</feature>
<feature type="compositionally biased region" description="Basic residues" evidence="5">
    <location>
        <begin position="154"/>
        <end position="163"/>
    </location>
</feature>
<dbReference type="EMBL" id="MBFR01000291">
    <property type="protein sequence ID" value="PVU89876.1"/>
    <property type="molecule type" value="Genomic_DNA"/>
</dbReference>
<evidence type="ECO:0000256" key="4">
    <source>
        <dbReference type="PROSITE-ProRule" id="PRU00176"/>
    </source>
</evidence>
<keyword evidence="3" id="KW-0539">Nucleus</keyword>